<dbReference type="EMBL" id="CP063194">
    <property type="protein sequence ID" value="WCZ39243.1"/>
    <property type="molecule type" value="Genomic_DNA"/>
</dbReference>
<feature type="region of interest" description="Disordered" evidence="18">
    <location>
        <begin position="439"/>
        <end position="484"/>
    </location>
</feature>
<sequence length="484" mass="52392">MQRQMQHSPQRQMQRRPQRAQQPAAESRLSAAVRRIEAALDARPLIDYTMIRSIVLFLAGLGVVMAMSSSMATSFAASASVWAQAARQAIMVVFGLVLFWVALQTPPERLRRASNWLMIISICLLVAVLTSLGTGREEVGSQSWLAIGPLRLQPSEVARVAIAMWGAQVLEHKDPKRIGAIDNGFVGFGAVATLCVLLIGMQGDMGMALSFAVVVAFILLFAGVSLKAVGVLAAGGFVALLIAFFSGGFRSNRFHVYFDALHGHFDDTKGAAFQSHQGFLSLADGNVFGVGLGQSRAKWFYLPEARNDFIFAVIGEELGLWGGALVIALFALLAFFGLRTARRAQSQYQALMAASLTAAVVSQAFVNIGYVVGLLPVTGIQLPMLSAGGSSAVITLGAMGVLANIARHEPDAISSMQNYGRPVFDRAFFIAEPRALEQERSARQVQQGEPERRQQPRRERFGTPVTARAAAPQRYHGQPRTPRH</sequence>
<evidence type="ECO:0000256" key="19">
    <source>
        <dbReference type="SAM" id="Phobius"/>
    </source>
</evidence>
<evidence type="ECO:0000256" key="16">
    <source>
        <dbReference type="ARBA" id="ARBA00049902"/>
    </source>
</evidence>
<protein>
    <recommendedName>
        <fullName evidence="13">Probable peptidoglycan glycosyltransferase FtsW</fullName>
        <ecNumber evidence="15">2.4.99.28</ecNumber>
    </recommendedName>
    <alternativeName>
        <fullName evidence="14">Cell division protein FtsW</fullName>
    </alternativeName>
    <alternativeName>
        <fullName evidence="11">Cell wall polymerase</fullName>
    </alternativeName>
    <alternativeName>
        <fullName evidence="10">Peptidoglycan polymerase</fullName>
    </alternativeName>
</protein>
<feature type="transmembrane region" description="Helical" evidence="19">
    <location>
        <begin position="115"/>
        <end position="132"/>
    </location>
</feature>
<comment type="pathway">
    <text evidence="2">Cell wall biogenesis; peptidoglycan biosynthesis.</text>
</comment>
<keyword evidence="5 19" id="KW-0812">Transmembrane</keyword>
<feature type="transmembrane region" description="Helical" evidence="19">
    <location>
        <begin position="384"/>
        <end position="406"/>
    </location>
</feature>
<comment type="similarity">
    <text evidence="12">Belongs to the SEDS family. FtsW subfamily.</text>
</comment>
<keyword evidence="3" id="KW-0328">Glycosyltransferase</keyword>
<evidence type="ECO:0000256" key="6">
    <source>
        <dbReference type="ARBA" id="ARBA00022960"/>
    </source>
</evidence>
<feature type="transmembrane region" description="Helical" evidence="19">
    <location>
        <begin position="85"/>
        <end position="103"/>
    </location>
</feature>
<evidence type="ECO:0000256" key="5">
    <source>
        <dbReference type="ARBA" id="ARBA00022692"/>
    </source>
</evidence>
<keyword evidence="21" id="KW-1185">Reference proteome</keyword>
<evidence type="ECO:0000256" key="11">
    <source>
        <dbReference type="ARBA" id="ARBA00033270"/>
    </source>
</evidence>
<keyword evidence="7" id="KW-0573">Peptidoglycan synthesis</keyword>
<keyword evidence="4" id="KW-0808">Transferase</keyword>
<evidence type="ECO:0000313" key="21">
    <source>
        <dbReference type="Proteomes" id="UP001218071"/>
    </source>
</evidence>
<evidence type="ECO:0000256" key="7">
    <source>
        <dbReference type="ARBA" id="ARBA00022984"/>
    </source>
</evidence>
<evidence type="ECO:0000256" key="15">
    <source>
        <dbReference type="ARBA" id="ARBA00044770"/>
    </source>
</evidence>
<dbReference type="InterPro" id="IPR001182">
    <property type="entry name" value="FtsW/RodA"/>
</dbReference>
<proteinExistence type="inferred from homology"/>
<dbReference type="EC" id="2.4.99.28" evidence="15"/>
<accession>A0ABY7UNS6</accession>
<keyword evidence="9 19" id="KW-0472">Membrane</keyword>
<dbReference type="InterPro" id="IPR018365">
    <property type="entry name" value="Cell_cycle_FtsW-rel_CS"/>
</dbReference>
<evidence type="ECO:0000256" key="9">
    <source>
        <dbReference type="ARBA" id="ARBA00023136"/>
    </source>
</evidence>
<dbReference type="PANTHER" id="PTHR30474:SF2">
    <property type="entry name" value="PEPTIDOGLYCAN GLYCOSYLTRANSFERASE FTSW-RELATED"/>
    <property type="match status" value="1"/>
</dbReference>
<evidence type="ECO:0000256" key="18">
    <source>
        <dbReference type="SAM" id="MobiDB-lite"/>
    </source>
</evidence>
<feature type="transmembrane region" description="Helical" evidence="19">
    <location>
        <begin position="350"/>
        <end position="372"/>
    </location>
</feature>
<gene>
    <name evidence="20" type="primary">ftsW2</name>
    <name evidence="20" type="ORF">CJEDD_08250</name>
</gene>
<feature type="region of interest" description="Disordered" evidence="18">
    <location>
        <begin position="1"/>
        <end position="24"/>
    </location>
</feature>
<feature type="transmembrane region" description="Helical" evidence="19">
    <location>
        <begin position="318"/>
        <end position="338"/>
    </location>
</feature>
<evidence type="ECO:0000256" key="8">
    <source>
        <dbReference type="ARBA" id="ARBA00022989"/>
    </source>
</evidence>
<evidence type="ECO:0000256" key="14">
    <source>
        <dbReference type="ARBA" id="ARBA00041418"/>
    </source>
</evidence>
<reference evidence="20 21" key="1">
    <citation type="submission" date="2020-10" db="EMBL/GenBank/DDBJ databases">
        <title>Complete genome sequence of Corynebacterium jeddahense DSM 45997, type strain of Corynebacterium jeddahense.</title>
        <authorList>
            <person name="Busche T."/>
            <person name="Kalinowski J."/>
            <person name="Ruckert C."/>
        </authorList>
    </citation>
    <scope>NUCLEOTIDE SEQUENCE [LARGE SCALE GENOMIC DNA]</scope>
    <source>
        <strain evidence="20 21">DSM 45997</strain>
    </source>
</reference>
<comment type="function">
    <text evidence="17">Peptidoglycan polymerase that is essential for cell division.</text>
</comment>
<evidence type="ECO:0000256" key="3">
    <source>
        <dbReference type="ARBA" id="ARBA00022676"/>
    </source>
</evidence>
<comment type="catalytic activity">
    <reaction evidence="16">
        <text>[GlcNAc-(1-&gt;4)-Mur2Ac(oyl-L-Ala-gamma-D-Glu-L-Lys-D-Ala-D-Ala)](n)-di-trans,octa-cis-undecaprenyl diphosphate + beta-D-GlcNAc-(1-&gt;4)-Mur2Ac(oyl-L-Ala-gamma-D-Glu-L-Lys-D-Ala-D-Ala)-di-trans,octa-cis-undecaprenyl diphosphate = [GlcNAc-(1-&gt;4)-Mur2Ac(oyl-L-Ala-gamma-D-Glu-L-Lys-D-Ala-D-Ala)](n+1)-di-trans,octa-cis-undecaprenyl diphosphate + di-trans,octa-cis-undecaprenyl diphosphate + H(+)</text>
        <dbReference type="Rhea" id="RHEA:23708"/>
        <dbReference type="Rhea" id="RHEA-COMP:9602"/>
        <dbReference type="Rhea" id="RHEA-COMP:9603"/>
        <dbReference type="ChEBI" id="CHEBI:15378"/>
        <dbReference type="ChEBI" id="CHEBI:58405"/>
        <dbReference type="ChEBI" id="CHEBI:60033"/>
        <dbReference type="ChEBI" id="CHEBI:78435"/>
        <dbReference type="EC" id="2.4.99.28"/>
    </reaction>
</comment>
<feature type="transmembrane region" description="Helical" evidence="19">
    <location>
        <begin position="182"/>
        <end position="201"/>
    </location>
</feature>
<dbReference type="Pfam" id="PF01098">
    <property type="entry name" value="FTSW_RODA_SPOVE"/>
    <property type="match status" value="1"/>
</dbReference>
<name>A0ABY7UNS6_9CORY</name>
<comment type="subcellular location">
    <subcellularLocation>
        <location evidence="1">Membrane</location>
        <topology evidence="1">Multi-pass membrane protein</topology>
    </subcellularLocation>
</comment>
<evidence type="ECO:0000256" key="17">
    <source>
        <dbReference type="ARBA" id="ARBA00049966"/>
    </source>
</evidence>
<dbReference type="Proteomes" id="UP001218071">
    <property type="component" value="Chromosome"/>
</dbReference>
<evidence type="ECO:0000256" key="1">
    <source>
        <dbReference type="ARBA" id="ARBA00004141"/>
    </source>
</evidence>
<evidence type="ECO:0000256" key="10">
    <source>
        <dbReference type="ARBA" id="ARBA00032370"/>
    </source>
</evidence>
<evidence type="ECO:0000256" key="2">
    <source>
        <dbReference type="ARBA" id="ARBA00004752"/>
    </source>
</evidence>
<dbReference type="PROSITE" id="PS00428">
    <property type="entry name" value="FTSW_RODA_SPOVE"/>
    <property type="match status" value="1"/>
</dbReference>
<evidence type="ECO:0000256" key="4">
    <source>
        <dbReference type="ARBA" id="ARBA00022679"/>
    </source>
</evidence>
<evidence type="ECO:0000313" key="20">
    <source>
        <dbReference type="EMBL" id="WCZ39243.1"/>
    </source>
</evidence>
<dbReference type="PANTHER" id="PTHR30474">
    <property type="entry name" value="CELL CYCLE PROTEIN"/>
    <property type="match status" value="1"/>
</dbReference>
<keyword evidence="6" id="KW-0133">Cell shape</keyword>
<feature type="transmembrane region" description="Helical" evidence="19">
    <location>
        <begin position="54"/>
        <end position="79"/>
    </location>
</feature>
<evidence type="ECO:0000256" key="12">
    <source>
        <dbReference type="ARBA" id="ARBA00038053"/>
    </source>
</evidence>
<evidence type="ECO:0000256" key="13">
    <source>
        <dbReference type="ARBA" id="ARBA00041185"/>
    </source>
</evidence>
<feature type="transmembrane region" description="Helical" evidence="19">
    <location>
        <begin position="207"/>
        <end position="224"/>
    </location>
</feature>
<organism evidence="20 21">
    <name type="scientific">Corynebacterium jeddahense</name>
    <dbReference type="NCBI Taxonomy" id="1414719"/>
    <lineage>
        <taxon>Bacteria</taxon>
        <taxon>Bacillati</taxon>
        <taxon>Actinomycetota</taxon>
        <taxon>Actinomycetes</taxon>
        <taxon>Mycobacteriales</taxon>
        <taxon>Corynebacteriaceae</taxon>
        <taxon>Corynebacterium</taxon>
    </lineage>
</organism>
<keyword evidence="8 19" id="KW-1133">Transmembrane helix</keyword>
<feature type="compositionally biased region" description="Basic and acidic residues" evidence="18">
    <location>
        <begin position="449"/>
        <end position="461"/>
    </location>
</feature>
<feature type="compositionally biased region" description="Low complexity" evidence="18">
    <location>
        <begin position="1"/>
        <end position="12"/>
    </location>
</feature>